<protein>
    <recommendedName>
        <fullName evidence="6">Hikeshi-like domain-containing protein</fullName>
    </recommendedName>
</protein>
<evidence type="ECO:0000313" key="4">
    <source>
        <dbReference type="EMBL" id="KAK8940482.1"/>
    </source>
</evidence>
<dbReference type="GO" id="GO:0005829">
    <property type="term" value="C:cytosol"/>
    <property type="evidence" value="ECO:0007669"/>
    <property type="project" value="TreeGrafter"/>
</dbReference>
<dbReference type="AlphaFoldDB" id="A0AAP0BHU5"/>
<sequence>MFGVVFPDRSFPMDISAFSQIDPLHWLLDMSTLVGNSENFSFPPLFFPNPNLILSPIPSPVSILGAAYYDVREMCIFLLNATSLPPGKAIAIYVQAPGQPFLFCGAVHSARPSAVLSLPWPDPADLADATEGAIQISGAEAKIGVSIEDLGALPPVVDAGAERRIERLALRVGENLFNFMQSFCSVDGSRLVVPMDILDRWFKKFQEKAKRDPGYLKSFSL</sequence>
<dbReference type="Proteomes" id="UP001418222">
    <property type="component" value="Unassembled WGS sequence"/>
</dbReference>
<dbReference type="Pfam" id="PF21057">
    <property type="entry name" value="Hikeshi-like_C"/>
    <property type="match status" value="1"/>
</dbReference>
<dbReference type="GO" id="GO:0061608">
    <property type="term" value="F:nuclear import signal receptor activity"/>
    <property type="evidence" value="ECO:0007669"/>
    <property type="project" value="TreeGrafter"/>
</dbReference>
<keyword evidence="5" id="KW-1185">Reference proteome</keyword>
<evidence type="ECO:0000313" key="5">
    <source>
        <dbReference type="Proteomes" id="UP001418222"/>
    </source>
</evidence>
<accession>A0AAP0BHU5</accession>
<dbReference type="InterPro" id="IPR048364">
    <property type="entry name" value="Hikeshi-like_C"/>
</dbReference>
<comment type="caution">
    <text evidence="4">The sequence shown here is derived from an EMBL/GenBank/DDBJ whole genome shotgun (WGS) entry which is preliminary data.</text>
</comment>
<dbReference type="InterPro" id="IPR008493">
    <property type="entry name" value="Hikeshi-like_N"/>
</dbReference>
<dbReference type="Pfam" id="PF05603">
    <property type="entry name" value="Hikeshi-like_N"/>
    <property type="match status" value="1"/>
</dbReference>
<dbReference type="GO" id="GO:0006606">
    <property type="term" value="P:protein import into nucleus"/>
    <property type="evidence" value="ECO:0007669"/>
    <property type="project" value="TreeGrafter"/>
</dbReference>
<feature type="domain" description="Hikeshi-like C-terminal" evidence="3">
    <location>
        <begin position="166"/>
        <end position="217"/>
    </location>
</feature>
<evidence type="ECO:0000259" key="2">
    <source>
        <dbReference type="Pfam" id="PF05603"/>
    </source>
</evidence>
<dbReference type="PANTHER" id="PTHR12925:SF0">
    <property type="entry name" value="PROTEIN HIKESHI"/>
    <property type="match status" value="1"/>
</dbReference>
<dbReference type="GO" id="GO:0005634">
    <property type="term" value="C:nucleus"/>
    <property type="evidence" value="ECO:0007669"/>
    <property type="project" value="TreeGrafter"/>
</dbReference>
<gene>
    <name evidence="4" type="ORF">KSP39_PZI010031</name>
</gene>
<evidence type="ECO:0008006" key="6">
    <source>
        <dbReference type="Google" id="ProtNLM"/>
    </source>
</evidence>
<dbReference type="EMBL" id="JBBWWQ010000008">
    <property type="protein sequence ID" value="KAK8940482.1"/>
    <property type="molecule type" value="Genomic_DNA"/>
</dbReference>
<evidence type="ECO:0000259" key="3">
    <source>
        <dbReference type="Pfam" id="PF21057"/>
    </source>
</evidence>
<evidence type="ECO:0000256" key="1">
    <source>
        <dbReference type="ARBA" id="ARBA00006623"/>
    </source>
</evidence>
<feature type="domain" description="Hikeshi-like N-terminal" evidence="2">
    <location>
        <begin position="70"/>
        <end position="150"/>
    </location>
</feature>
<dbReference type="InterPro" id="IPR031318">
    <property type="entry name" value="OPI10"/>
</dbReference>
<dbReference type="PANTHER" id="PTHR12925">
    <property type="entry name" value="HIKESHI FAMILY MEMBER"/>
    <property type="match status" value="1"/>
</dbReference>
<comment type="similarity">
    <text evidence="1">Belongs to the OPI10 family.</text>
</comment>
<organism evidence="4 5">
    <name type="scientific">Platanthera zijinensis</name>
    <dbReference type="NCBI Taxonomy" id="2320716"/>
    <lineage>
        <taxon>Eukaryota</taxon>
        <taxon>Viridiplantae</taxon>
        <taxon>Streptophyta</taxon>
        <taxon>Embryophyta</taxon>
        <taxon>Tracheophyta</taxon>
        <taxon>Spermatophyta</taxon>
        <taxon>Magnoliopsida</taxon>
        <taxon>Liliopsida</taxon>
        <taxon>Asparagales</taxon>
        <taxon>Orchidaceae</taxon>
        <taxon>Orchidoideae</taxon>
        <taxon>Orchideae</taxon>
        <taxon>Orchidinae</taxon>
        <taxon>Platanthera</taxon>
    </lineage>
</organism>
<name>A0AAP0BHU5_9ASPA</name>
<reference evidence="4 5" key="1">
    <citation type="journal article" date="2022" name="Nat. Plants">
        <title>Genomes of leafy and leafless Platanthera orchids illuminate the evolution of mycoheterotrophy.</title>
        <authorList>
            <person name="Li M.H."/>
            <person name="Liu K.W."/>
            <person name="Li Z."/>
            <person name="Lu H.C."/>
            <person name="Ye Q.L."/>
            <person name="Zhang D."/>
            <person name="Wang J.Y."/>
            <person name="Li Y.F."/>
            <person name="Zhong Z.M."/>
            <person name="Liu X."/>
            <person name="Yu X."/>
            <person name="Liu D.K."/>
            <person name="Tu X.D."/>
            <person name="Liu B."/>
            <person name="Hao Y."/>
            <person name="Liao X.Y."/>
            <person name="Jiang Y.T."/>
            <person name="Sun W.H."/>
            <person name="Chen J."/>
            <person name="Chen Y.Q."/>
            <person name="Ai Y."/>
            <person name="Zhai J.W."/>
            <person name="Wu S.S."/>
            <person name="Zhou Z."/>
            <person name="Hsiao Y.Y."/>
            <person name="Wu W.L."/>
            <person name="Chen Y.Y."/>
            <person name="Lin Y.F."/>
            <person name="Hsu J.L."/>
            <person name="Li C.Y."/>
            <person name="Wang Z.W."/>
            <person name="Zhao X."/>
            <person name="Zhong W.Y."/>
            <person name="Ma X.K."/>
            <person name="Ma L."/>
            <person name="Huang J."/>
            <person name="Chen G.Z."/>
            <person name="Huang M.Z."/>
            <person name="Huang L."/>
            <person name="Peng D.H."/>
            <person name="Luo Y.B."/>
            <person name="Zou S.Q."/>
            <person name="Chen S.P."/>
            <person name="Lan S."/>
            <person name="Tsai W.C."/>
            <person name="Van de Peer Y."/>
            <person name="Liu Z.J."/>
        </authorList>
    </citation>
    <scope>NUCLEOTIDE SEQUENCE [LARGE SCALE GENOMIC DNA]</scope>
    <source>
        <strain evidence="4">Lor287</strain>
    </source>
</reference>
<proteinExistence type="inferred from homology"/>